<reference evidence="1" key="1">
    <citation type="submission" date="2013-08" db="EMBL/GenBank/DDBJ databases">
        <title>Oryza genome evolution.</title>
        <authorList>
            <person name="Wing R.A."/>
            <person name="Panaud O."/>
            <person name="Oliveira A.C."/>
        </authorList>
    </citation>
    <scope>NUCLEOTIDE SEQUENCE</scope>
</reference>
<dbReference type="HOGENOM" id="CLU_2945444_0_0_1"/>
<dbReference type="Proteomes" id="UP000026961">
    <property type="component" value="Chromosome 1"/>
</dbReference>
<proteinExistence type="predicted"/>
<reference evidence="1" key="3">
    <citation type="submission" date="2018-05" db="EMBL/GenBank/DDBJ databases">
        <title>OgluRS3 (Oryza glumaepatula Reference Sequence Version 3).</title>
        <authorList>
            <person name="Zhang J."/>
            <person name="Kudrna D."/>
            <person name="Lee S."/>
            <person name="Talag J."/>
            <person name="Welchert J."/>
            <person name="Wing R.A."/>
        </authorList>
    </citation>
    <scope>NUCLEOTIDE SEQUENCE [LARGE SCALE GENOMIC DNA]</scope>
</reference>
<dbReference type="EnsemblPlants" id="OGLUM01G31950.1">
    <property type="protein sequence ID" value="OGLUM01G31950.1"/>
    <property type="gene ID" value="OGLUM01G31950"/>
</dbReference>
<sequence>MSWHHLKIGPTTQVCMETAKYVYPRHGQLELKPFLQRGSVQRRRPAGLGSGLVEAEAVEA</sequence>
<keyword evidence="2" id="KW-1185">Reference proteome</keyword>
<accession>A0A0D9YDS6</accession>
<reference evidence="1" key="2">
    <citation type="submission" date="2015-04" db="UniProtKB">
        <authorList>
            <consortium name="EnsemblPlants"/>
        </authorList>
    </citation>
    <scope>IDENTIFICATION</scope>
</reference>
<evidence type="ECO:0000313" key="2">
    <source>
        <dbReference type="Proteomes" id="UP000026961"/>
    </source>
</evidence>
<name>A0A0D9YDS6_9ORYZ</name>
<evidence type="ECO:0000313" key="1">
    <source>
        <dbReference type="EnsemblPlants" id="OGLUM01G31950.1"/>
    </source>
</evidence>
<dbReference type="AlphaFoldDB" id="A0A0D9YDS6"/>
<protein>
    <submittedName>
        <fullName evidence="1">Uncharacterized protein</fullName>
    </submittedName>
</protein>
<organism evidence="1">
    <name type="scientific">Oryza glumipatula</name>
    <dbReference type="NCBI Taxonomy" id="40148"/>
    <lineage>
        <taxon>Eukaryota</taxon>
        <taxon>Viridiplantae</taxon>
        <taxon>Streptophyta</taxon>
        <taxon>Embryophyta</taxon>
        <taxon>Tracheophyta</taxon>
        <taxon>Spermatophyta</taxon>
        <taxon>Magnoliopsida</taxon>
        <taxon>Liliopsida</taxon>
        <taxon>Poales</taxon>
        <taxon>Poaceae</taxon>
        <taxon>BOP clade</taxon>
        <taxon>Oryzoideae</taxon>
        <taxon>Oryzeae</taxon>
        <taxon>Oryzinae</taxon>
        <taxon>Oryza</taxon>
    </lineage>
</organism>
<dbReference type="Gramene" id="OGLUM01G31950.1">
    <property type="protein sequence ID" value="OGLUM01G31950.1"/>
    <property type="gene ID" value="OGLUM01G31950"/>
</dbReference>